<gene>
    <name evidence="3" type="ORF">GCM10025868_44100</name>
</gene>
<dbReference type="PROSITE" id="PS51257">
    <property type="entry name" value="PROKAR_LIPOPROTEIN"/>
    <property type="match status" value="1"/>
</dbReference>
<evidence type="ECO:0000256" key="2">
    <source>
        <dbReference type="SAM" id="SignalP"/>
    </source>
</evidence>
<dbReference type="EMBL" id="BSUZ01000001">
    <property type="protein sequence ID" value="GMA89160.1"/>
    <property type="molecule type" value="Genomic_DNA"/>
</dbReference>
<accession>A0ABQ6JLL8</accession>
<protein>
    <recommendedName>
        <fullName evidence="5">Extracellular solute-binding protein</fullName>
    </recommendedName>
</protein>
<feature type="chain" id="PRO_5047047622" description="Extracellular solute-binding protein" evidence="2">
    <location>
        <begin position="22"/>
        <end position="160"/>
    </location>
</feature>
<name>A0ABQ6JLL8_9ACTN</name>
<proteinExistence type="predicted"/>
<reference evidence="4" key="1">
    <citation type="journal article" date="2019" name="Int. J. Syst. Evol. Microbiol.">
        <title>The Global Catalogue of Microorganisms (GCM) 10K type strain sequencing project: providing services to taxonomists for standard genome sequencing and annotation.</title>
        <authorList>
            <consortium name="The Broad Institute Genomics Platform"/>
            <consortium name="The Broad Institute Genome Sequencing Center for Infectious Disease"/>
            <person name="Wu L."/>
            <person name="Ma J."/>
        </authorList>
    </citation>
    <scope>NUCLEOTIDE SEQUENCE [LARGE SCALE GENOMIC DNA]</scope>
    <source>
        <strain evidence="4">NBRC 108730</strain>
    </source>
</reference>
<evidence type="ECO:0008006" key="5">
    <source>
        <dbReference type="Google" id="ProtNLM"/>
    </source>
</evidence>
<feature type="signal peptide" evidence="2">
    <location>
        <begin position="1"/>
        <end position="21"/>
    </location>
</feature>
<feature type="region of interest" description="Disordered" evidence="1">
    <location>
        <begin position="64"/>
        <end position="109"/>
    </location>
</feature>
<sequence>MKIIRLAAVGVVAALALTACGNDSSDKGSGDAAAGGKTKVRLWLNGTDTPEPVRQYAIAEFAKQHPDAQARHRAAGVGRPGRQGDDVAVRQRQPGRRRGRQHAGRGLRSAGAFQDITAKKADLGGDDLLKGFVDAGAYDGKCTPRRTTPGPDWCSTARTC</sequence>
<evidence type="ECO:0000256" key="1">
    <source>
        <dbReference type="SAM" id="MobiDB-lite"/>
    </source>
</evidence>
<feature type="compositionally biased region" description="Basic residues" evidence="1">
    <location>
        <begin position="93"/>
        <end position="105"/>
    </location>
</feature>
<organism evidence="3 4">
    <name type="scientific">Angustibacter aerolatus</name>
    <dbReference type="NCBI Taxonomy" id="1162965"/>
    <lineage>
        <taxon>Bacteria</taxon>
        <taxon>Bacillati</taxon>
        <taxon>Actinomycetota</taxon>
        <taxon>Actinomycetes</taxon>
        <taxon>Kineosporiales</taxon>
        <taxon>Kineosporiaceae</taxon>
    </lineage>
</organism>
<evidence type="ECO:0000313" key="4">
    <source>
        <dbReference type="Proteomes" id="UP001157017"/>
    </source>
</evidence>
<keyword evidence="2" id="KW-0732">Signal</keyword>
<keyword evidence="4" id="KW-1185">Reference proteome</keyword>
<dbReference type="SUPFAM" id="SSF53850">
    <property type="entry name" value="Periplasmic binding protein-like II"/>
    <property type="match status" value="1"/>
</dbReference>
<dbReference type="Proteomes" id="UP001157017">
    <property type="component" value="Unassembled WGS sequence"/>
</dbReference>
<evidence type="ECO:0000313" key="3">
    <source>
        <dbReference type="EMBL" id="GMA89160.1"/>
    </source>
</evidence>
<comment type="caution">
    <text evidence="3">The sequence shown here is derived from an EMBL/GenBank/DDBJ whole genome shotgun (WGS) entry which is preliminary data.</text>
</comment>